<evidence type="ECO:0000313" key="1">
    <source>
        <dbReference type="EMBL" id="KAG0409795.1"/>
    </source>
</evidence>
<gene>
    <name evidence="1" type="ORF">HPB47_013093</name>
</gene>
<name>A0AC60NRR4_IXOPE</name>
<organism evidence="1 2">
    <name type="scientific">Ixodes persulcatus</name>
    <name type="common">Taiga tick</name>
    <dbReference type="NCBI Taxonomy" id="34615"/>
    <lineage>
        <taxon>Eukaryota</taxon>
        <taxon>Metazoa</taxon>
        <taxon>Ecdysozoa</taxon>
        <taxon>Arthropoda</taxon>
        <taxon>Chelicerata</taxon>
        <taxon>Arachnida</taxon>
        <taxon>Acari</taxon>
        <taxon>Parasitiformes</taxon>
        <taxon>Ixodida</taxon>
        <taxon>Ixodoidea</taxon>
        <taxon>Ixodidae</taxon>
        <taxon>Ixodinae</taxon>
        <taxon>Ixodes</taxon>
    </lineage>
</organism>
<evidence type="ECO:0000313" key="2">
    <source>
        <dbReference type="Proteomes" id="UP000805193"/>
    </source>
</evidence>
<proteinExistence type="predicted"/>
<comment type="caution">
    <text evidence="1">The sequence shown here is derived from an EMBL/GenBank/DDBJ whole genome shotgun (WGS) entry which is preliminary data.</text>
</comment>
<reference evidence="1 2" key="1">
    <citation type="journal article" date="2020" name="Cell">
        <title>Large-Scale Comparative Analyses of Tick Genomes Elucidate Their Genetic Diversity and Vector Capacities.</title>
        <authorList>
            <consortium name="Tick Genome and Microbiome Consortium (TIGMIC)"/>
            <person name="Jia N."/>
            <person name="Wang J."/>
            <person name="Shi W."/>
            <person name="Du L."/>
            <person name="Sun Y."/>
            <person name="Zhan W."/>
            <person name="Jiang J.F."/>
            <person name="Wang Q."/>
            <person name="Zhang B."/>
            <person name="Ji P."/>
            <person name="Bell-Sakyi L."/>
            <person name="Cui X.M."/>
            <person name="Yuan T.T."/>
            <person name="Jiang B.G."/>
            <person name="Yang W.F."/>
            <person name="Lam T.T."/>
            <person name="Chang Q.C."/>
            <person name="Ding S.J."/>
            <person name="Wang X.J."/>
            <person name="Zhu J.G."/>
            <person name="Ruan X.D."/>
            <person name="Zhao L."/>
            <person name="Wei J.T."/>
            <person name="Ye R.Z."/>
            <person name="Que T.C."/>
            <person name="Du C.H."/>
            <person name="Zhou Y.H."/>
            <person name="Cheng J.X."/>
            <person name="Dai P.F."/>
            <person name="Guo W.B."/>
            <person name="Han X.H."/>
            <person name="Huang E.J."/>
            <person name="Li L.F."/>
            <person name="Wei W."/>
            <person name="Gao Y.C."/>
            <person name="Liu J.Z."/>
            <person name="Shao H.Z."/>
            <person name="Wang X."/>
            <person name="Wang C.C."/>
            <person name="Yang T.C."/>
            <person name="Huo Q.B."/>
            <person name="Li W."/>
            <person name="Chen H.Y."/>
            <person name="Chen S.E."/>
            <person name="Zhou L.G."/>
            <person name="Ni X.B."/>
            <person name="Tian J.H."/>
            <person name="Sheng Y."/>
            <person name="Liu T."/>
            <person name="Pan Y.S."/>
            <person name="Xia L.Y."/>
            <person name="Li J."/>
            <person name="Zhao F."/>
            <person name="Cao W.C."/>
        </authorList>
    </citation>
    <scope>NUCLEOTIDE SEQUENCE [LARGE SCALE GENOMIC DNA]</scope>
    <source>
        <tissue evidence="1">Larvae</tissue>
    </source>
</reference>
<dbReference type="Proteomes" id="UP000805193">
    <property type="component" value="Unassembled WGS sequence"/>
</dbReference>
<dbReference type="EMBL" id="JABSTQ010011591">
    <property type="protein sequence ID" value="KAG0409795.1"/>
    <property type="molecule type" value="Genomic_DNA"/>
</dbReference>
<keyword evidence="2" id="KW-1185">Reference proteome</keyword>
<sequence>MGPEVSRVLNDRMMSKSDTALITFQGIRVFLRFVHFGMVEWRCKPYFPNKRVCDVCLGLVHRRDVCPYPEQNKCSTCDLLNGNMEEHECSPYCLNCKGQHPYNDSECPARKREPYNKCRLQDQQWAEQQQRPRH</sequence>
<accession>A0AC60NRR4</accession>
<protein>
    <submittedName>
        <fullName evidence="1">Uncharacterized protein</fullName>
    </submittedName>
</protein>